<proteinExistence type="inferred from homology"/>
<evidence type="ECO:0000256" key="3">
    <source>
        <dbReference type="ARBA" id="ARBA00011738"/>
    </source>
</evidence>
<keyword evidence="15" id="KW-1185">Reference proteome</keyword>
<feature type="active site" description="For OMPdecase activity" evidence="10">
    <location>
        <position position="64"/>
    </location>
</feature>
<feature type="binding site" evidence="9 11">
    <location>
        <position position="197"/>
    </location>
    <ligand>
        <name>substrate</name>
    </ligand>
</feature>
<organism evidence="14 15">
    <name type="scientific">Kandleria vitulina DSM 20405</name>
    <dbReference type="NCBI Taxonomy" id="1410657"/>
    <lineage>
        <taxon>Bacteria</taxon>
        <taxon>Bacillati</taxon>
        <taxon>Bacillota</taxon>
        <taxon>Erysipelotrichia</taxon>
        <taxon>Erysipelotrichales</taxon>
        <taxon>Coprobacillaceae</taxon>
        <taxon>Kandleria</taxon>
    </lineage>
</organism>
<evidence type="ECO:0000256" key="12">
    <source>
        <dbReference type="RuleBase" id="RU000512"/>
    </source>
</evidence>
<dbReference type="GO" id="GO:0006207">
    <property type="term" value="P:'de novo' pyrimidine nucleobase biosynthetic process"/>
    <property type="evidence" value="ECO:0007669"/>
    <property type="project" value="InterPro"/>
</dbReference>
<evidence type="ECO:0000256" key="8">
    <source>
        <dbReference type="ARBA" id="ARBA00061012"/>
    </source>
</evidence>
<feature type="active site" description="For OMPdecase activity" evidence="10">
    <location>
        <position position="69"/>
    </location>
</feature>
<dbReference type="UniPathway" id="UPA00070">
    <property type="reaction ID" value="UER00120"/>
</dbReference>
<name>A0A0R2HK26_9FIRM</name>
<dbReference type="InterPro" id="IPR013785">
    <property type="entry name" value="Aldolase_TIM"/>
</dbReference>
<dbReference type="PATRIC" id="fig|1410657.5.peg.398"/>
<evidence type="ECO:0000256" key="9">
    <source>
        <dbReference type="HAMAP-Rule" id="MF_01200"/>
    </source>
</evidence>
<dbReference type="InterPro" id="IPR011060">
    <property type="entry name" value="RibuloseP-bd_barrel"/>
</dbReference>
<dbReference type="GO" id="GO:0004590">
    <property type="term" value="F:orotidine-5'-phosphate decarboxylase activity"/>
    <property type="evidence" value="ECO:0007669"/>
    <property type="project" value="UniProtKB-UniRule"/>
</dbReference>
<comment type="function">
    <text evidence="1 9">Catalyzes the decarboxylation of orotidine 5'-monophosphate (OMP) to uridine 5'-monophosphate (UMP).</text>
</comment>
<evidence type="ECO:0000256" key="10">
    <source>
        <dbReference type="PIRSR" id="PIRSR614732-1"/>
    </source>
</evidence>
<evidence type="ECO:0000313" key="15">
    <source>
        <dbReference type="Proteomes" id="UP000051841"/>
    </source>
</evidence>
<dbReference type="Pfam" id="PF00215">
    <property type="entry name" value="OMPdecase"/>
    <property type="match status" value="1"/>
</dbReference>
<feature type="binding site" evidence="9 11">
    <location>
        <position position="15"/>
    </location>
    <ligand>
        <name>substrate</name>
    </ligand>
</feature>
<reference evidence="14 15" key="1">
    <citation type="journal article" date="2015" name="Genome Announc.">
        <title>Expanding the biotechnology potential of lactobacilli through comparative genomics of 213 strains and associated genera.</title>
        <authorList>
            <person name="Sun Z."/>
            <person name="Harris H.M."/>
            <person name="McCann A."/>
            <person name="Guo C."/>
            <person name="Argimon S."/>
            <person name="Zhang W."/>
            <person name="Yang X."/>
            <person name="Jeffery I.B."/>
            <person name="Cooney J.C."/>
            <person name="Kagawa T.F."/>
            <person name="Liu W."/>
            <person name="Song Y."/>
            <person name="Salvetti E."/>
            <person name="Wrobel A."/>
            <person name="Rasinkangas P."/>
            <person name="Parkhill J."/>
            <person name="Rea M.C."/>
            <person name="O'Sullivan O."/>
            <person name="Ritari J."/>
            <person name="Douillard F.P."/>
            <person name="Paul Ross R."/>
            <person name="Yang R."/>
            <person name="Briner A.E."/>
            <person name="Felis G.E."/>
            <person name="de Vos W.M."/>
            <person name="Barrangou R."/>
            <person name="Klaenhammer T.R."/>
            <person name="Caufield P.W."/>
            <person name="Cui Y."/>
            <person name="Zhang H."/>
            <person name="O'Toole P.W."/>
        </authorList>
    </citation>
    <scope>NUCLEOTIDE SEQUENCE [LARGE SCALE GENOMIC DNA]</scope>
    <source>
        <strain evidence="14 15">DSM 20405</strain>
    </source>
</reference>
<dbReference type="HAMAP" id="MF_01200_B">
    <property type="entry name" value="OMPdecase_type1_B"/>
    <property type="match status" value="1"/>
</dbReference>
<evidence type="ECO:0000256" key="2">
    <source>
        <dbReference type="ARBA" id="ARBA00004861"/>
    </source>
</evidence>
<protein>
    <recommendedName>
        <fullName evidence="9">Orotidine 5'-phosphate decarboxylase</fullName>
        <ecNumber evidence="9">4.1.1.23</ecNumber>
    </recommendedName>
    <alternativeName>
        <fullName evidence="9">OMP decarboxylase</fullName>
        <shortName evidence="9">OMPDCase</shortName>
        <shortName evidence="9">OMPdecase</shortName>
    </alternativeName>
</protein>
<comment type="caution">
    <text evidence="14">The sequence shown here is derived from an EMBL/GenBank/DDBJ whole genome shotgun (WGS) entry which is preliminary data.</text>
</comment>
<sequence length="241" mass="26850">MEEYMKNNKVIIALDFKDKEHVSMFLDQFKEETLYVKVGMELFYGEGPDIIRMIKEKGHKIFLDLKLHDIPHTVHQAMKQLARLDVDIVNVHASGSKKMMEEAISGLEEGKTGEKRPLCIAVTCLTSLDQDVLDQELLIHDSLEDVVVHWASNAKAAGLDGVVCSPLESKPIHEKLGTSFLTVTPGIRLATDSVNDQKRVTTPAMARELTSSYIVVGRSITAATDPVAAYKEVVRQFQGEE</sequence>
<evidence type="ECO:0000313" key="14">
    <source>
        <dbReference type="EMBL" id="KRN50135.1"/>
    </source>
</evidence>
<dbReference type="PANTHER" id="PTHR32119">
    <property type="entry name" value="OROTIDINE 5'-PHOSPHATE DECARBOXYLASE"/>
    <property type="match status" value="1"/>
</dbReference>
<evidence type="ECO:0000256" key="5">
    <source>
        <dbReference type="ARBA" id="ARBA00022975"/>
    </source>
</evidence>
<evidence type="ECO:0000256" key="7">
    <source>
        <dbReference type="ARBA" id="ARBA00049157"/>
    </source>
</evidence>
<dbReference type="InterPro" id="IPR001754">
    <property type="entry name" value="OMPdeCOase_dom"/>
</dbReference>
<keyword evidence="4 9" id="KW-0210">Decarboxylase</keyword>
<dbReference type="NCBIfam" id="NF001273">
    <property type="entry name" value="PRK00230.1"/>
    <property type="match status" value="1"/>
</dbReference>
<feature type="binding site" evidence="9 11">
    <location>
        <position position="217"/>
    </location>
    <ligand>
        <name>substrate</name>
    </ligand>
</feature>
<evidence type="ECO:0000256" key="4">
    <source>
        <dbReference type="ARBA" id="ARBA00022793"/>
    </source>
</evidence>
<dbReference type="FunFam" id="3.20.20.70:FF:000015">
    <property type="entry name" value="Orotidine 5'-phosphate decarboxylase"/>
    <property type="match status" value="1"/>
</dbReference>
<dbReference type="GO" id="GO:0005829">
    <property type="term" value="C:cytosol"/>
    <property type="evidence" value="ECO:0007669"/>
    <property type="project" value="TreeGrafter"/>
</dbReference>
<dbReference type="InterPro" id="IPR018089">
    <property type="entry name" value="OMPdecase_AS"/>
</dbReference>
<feature type="active site" description="For OMPdecase activity" evidence="10">
    <location>
        <position position="66"/>
    </location>
</feature>
<dbReference type="InterPro" id="IPR047596">
    <property type="entry name" value="OMPdecase_bac"/>
</dbReference>
<keyword evidence="5 9" id="KW-0665">Pyrimidine biosynthesis</keyword>
<keyword evidence="6 9" id="KW-0456">Lyase</keyword>
<comment type="catalytic activity">
    <reaction evidence="7 9 12">
        <text>orotidine 5'-phosphate + H(+) = UMP + CO2</text>
        <dbReference type="Rhea" id="RHEA:11596"/>
        <dbReference type="ChEBI" id="CHEBI:15378"/>
        <dbReference type="ChEBI" id="CHEBI:16526"/>
        <dbReference type="ChEBI" id="CHEBI:57538"/>
        <dbReference type="ChEBI" id="CHEBI:57865"/>
        <dbReference type="EC" id="4.1.1.23"/>
    </reaction>
</comment>
<evidence type="ECO:0000256" key="6">
    <source>
        <dbReference type="ARBA" id="ARBA00023239"/>
    </source>
</evidence>
<feature type="domain" description="Orotidine 5'-phosphate decarboxylase" evidence="13">
    <location>
        <begin position="9"/>
        <end position="233"/>
    </location>
</feature>
<dbReference type="PROSITE" id="PS00156">
    <property type="entry name" value="OMPDECASE"/>
    <property type="match status" value="1"/>
</dbReference>
<accession>A0A0R2HK26</accession>
<comment type="pathway">
    <text evidence="2 9 12">Pyrimidine metabolism; UMP biosynthesis via de novo pathway; UMP from orotate: step 2/2.</text>
</comment>
<dbReference type="Gene3D" id="3.20.20.70">
    <property type="entry name" value="Aldolase class I"/>
    <property type="match status" value="1"/>
</dbReference>
<gene>
    <name evidence="9" type="primary">pyrF</name>
    <name evidence="14" type="ORF">IV49_GL000373</name>
</gene>
<dbReference type="InterPro" id="IPR014732">
    <property type="entry name" value="OMPdecase"/>
</dbReference>
<dbReference type="PANTHER" id="PTHR32119:SF2">
    <property type="entry name" value="OROTIDINE 5'-PHOSPHATE DECARBOXYLASE"/>
    <property type="match status" value="1"/>
</dbReference>
<feature type="binding site" evidence="9 11">
    <location>
        <position position="126"/>
    </location>
    <ligand>
        <name>substrate</name>
    </ligand>
</feature>
<dbReference type="SUPFAM" id="SSF51366">
    <property type="entry name" value="Ribulose-phoshate binding barrel"/>
    <property type="match status" value="1"/>
</dbReference>
<dbReference type="EC" id="4.1.1.23" evidence="9"/>
<dbReference type="EMBL" id="JQBL01000013">
    <property type="protein sequence ID" value="KRN50135.1"/>
    <property type="molecule type" value="Genomic_DNA"/>
</dbReference>
<evidence type="ECO:0000256" key="1">
    <source>
        <dbReference type="ARBA" id="ARBA00002356"/>
    </source>
</evidence>
<feature type="binding site" evidence="9 11">
    <location>
        <position position="218"/>
    </location>
    <ligand>
        <name>substrate</name>
    </ligand>
</feature>
<dbReference type="NCBIfam" id="TIGR01740">
    <property type="entry name" value="pyrF"/>
    <property type="match status" value="1"/>
</dbReference>
<comment type="subunit">
    <text evidence="3 9">Homodimer.</text>
</comment>
<feature type="binding site" evidence="9 11">
    <location>
        <position position="37"/>
    </location>
    <ligand>
        <name>substrate</name>
    </ligand>
</feature>
<dbReference type="GO" id="GO:0044205">
    <property type="term" value="P:'de novo' UMP biosynthetic process"/>
    <property type="evidence" value="ECO:0007669"/>
    <property type="project" value="UniProtKB-UniRule"/>
</dbReference>
<dbReference type="CDD" id="cd04725">
    <property type="entry name" value="OMP_decarboxylase_like"/>
    <property type="match status" value="1"/>
</dbReference>
<feature type="binding site" evidence="9">
    <location>
        <begin position="64"/>
        <end position="73"/>
    </location>
    <ligand>
        <name>substrate</name>
    </ligand>
</feature>
<evidence type="ECO:0000259" key="13">
    <source>
        <dbReference type="SMART" id="SM00934"/>
    </source>
</evidence>
<feature type="active site" description="Proton donor" evidence="9">
    <location>
        <position position="66"/>
    </location>
</feature>
<dbReference type="AlphaFoldDB" id="A0A0R2HK26"/>
<dbReference type="Proteomes" id="UP000051841">
    <property type="component" value="Unassembled WGS sequence"/>
</dbReference>
<dbReference type="SMART" id="SM00934">
    <property type="entry name" value="OMPdecase"/>
    <property type="match status" value="1"/>
</dbReference>
<comment type="similarity">
    <text evidence="8 9">Belongs to the OMP decarboxylase family. Type 1 subfamily.</text>
</comment>
<evidence type="ECO:0000256" key="11">
    <source>
        <dbReference type="PIRSR" id="PIRSR614732-2"/>
    </source>
</evidence>
<feature type="binding site" evidence="9 11">
    <location>
        <position position="188"/>
    </location>
    <ligand>
        <name>substrate</name>
    </ligand>
</feature>